<dbReference type="GO" id="GO:0016020">
    <property type="term" value="C:membrane"/>
    <property type="evidence" value="ECO:0007669"/>
    <property type="project" value="UniProtKB-SubCell"/>
</dbReference>
<dbReference type="Pfam" id="PF00560">
    <property type="entry name" value="LRR_1"/>
    <property type="match status" value="2"/>
</dbReference>
<keyword evidence="6" id="KW-0675">Receptor</keyword>
<evidence type="ECO:0000256" key="5">
    <source>
        <dbReference type="ARBA" id="ARBA00023136"/>
    </source>
</evidence>
<reference evidence="8 9" key="1">
    <citation type="submission" date="2019-01" db="EMBL/GenBank/DDBJ databases">
        <title>Sequencing of cultivated peanut Arachis hypogaea provides insights into genome evolution and oil improvement.</title>
        <authorList>
            <person name="Chen X."/>
        </authorList>
    </citation>
    <scope>NUCLEOTIDE SEQUENCE [LARGE SCALE GENOMIC DNA]</scope>
    <source>
        <strain evidence="9">cv. Fuhuasheng</strain>
        <tissue evidence="8">Leaves</tissue>
    </source>
</reference>
<evidence type="ECO:0000256" key="4">
    <source>
        <dbReference type="ARBA" id="ARBA00022989"/>
    </source>
</evidence>
<keyword evidence="5" id="KW-0472">Membrane</keyword>
<protein>
    <submittedName>
        <fullName evidence="8">Uncharacterized protein</fullName>
    </submittedName>
</protein>
<organism evidence="8 9">
    <name type="scientific">Arachis hypogaea</name>
    <name type="common">Peanut</name>
    <dbReference type="NCBI Taxonomy" id="3818"/>
    <lineage>
        <taxon>Eukaryota</taxon>
        <taxon>Viridiplantae</taxon>
        <taxon>Streptophyta</taxon>
        <taxon>Embryophyta</taxon>
        <taxon>Tracheophyta</taxon>
        <taxon>Spermatophyta</taxon>
        <taxon>Magnoliopsida</taxon>
        <taxon>eudicotyledons</taxon>
        <taxon>Gunneridae</taxon>
        <taxon>Pentapetalae</taxon>
        <taxon>rosids</taxon>
        <taxon>fabids</taxon>
        <taxon>Fabales</taxon>
        <taxon>Fabaceae</taxon>
        <taxon>Papilionoideae</taxon>
        <taxon>50 kb inversion clade</taxon>
        <taxon>dalbergioids sensu lato</taxon>
        <taxon>Dalbergieae</taxon>
        <taxon>Pterocarpus clade</taxon>
        <taxon>Arachis</taxon>
    </lineage>
</organism>
<dbReference type="InterPro" id="IPR046956">
    <property type="entry name" value="RLP23-like"/>
</dbReference>
<evidence type="ECO:0000313" key="9">
    <source>
        <dbReference type="Proteomes" id="UP000289738"/>
    </source>
</evidence>
<dbReference type="Gene3D" id="3.80.10.10">
    <property type="entry name" value="Ribonuclease Inhibitor"/>
    <property type="match status" value="1"/>
</dbReference>
<evidence type="ECO:0000313" key="8">
    <source>
        <dbReference type="EMBL" id="RYR56232.1"/>
    </source>
</evidence>
<keyword evidence="9" id="KW-1185">Reference proteome</keyword>
<comment type="subcellular location">
    <subcellularLocation>
        <location evidence="1">Membrane</location>
        <topology evidence="1">Single-pass type I membrane protein</topology>
    </subcellularLocation>
</comment>
<dbReference type="PANTHER" id="PTHR48063">
    <property type="entry name" value="LRR RECEPTOR-LIKE KINASE"/>
    <property type="match status" value="1"/>
</dbReference>
<evidence type="ECO:0000256" key="7">
    <source>
        <dbReference type="ARBA" id="ARBA00023180"/>
    </source>
</evidence>
<dbReference type="STRING" id="3818.A0A445CZ71"/>
<proteinExistence type="predicted"/>
<keyword evidence="7" id="KW-0325">Glycoprotein</keyword>
<keyword evidence="3" id="KW-0732">Signal</keyword>
<comment type="caution">
    <text evidence="8">The sequence shown here is derived from an EMBL/GenBank/DDBJ whole genome shotgun (WGS) entry which is preliminary data.</text>
</comment>
<keyword evidence="4" id="KW-1133">Transmembrane helix</keyword>
<accession>A0A445CZ71</accession>
<dbReference type="InterPro" id="IPR032675">
    <property type="entry name" value="LRR_dom_sf"/>
</dbReference>
<dbReference type="EMBL" id="SDMP01000005">
    <property type="protein sequence ID" value="RYR56232.1"/>
    <property type="molecule type" value="Genomic_DNA"/>
</dbReference>
<dbReference type="SUPFAM" id="SSF52058">
    <property type="entry name" value="L domain-like"/>
    <property type="match status" value="1"/>
</dbReference>
<sequence>MWLNLNNNQFQGKLPLSLSNMKNLTLLDVWGESTISEFPDFQILRMKRNQLYVNLDLSNNLLSGLILTRISFLSRFIRLNFSYNNLSVKFPEMIGDIRSMIGLTFLSRLNLSYNKLSGPIQDGNQFQTFNDPSYTGNQHLYVAPLPKYCPSDGPCYVPTFKDYEDEERKMTS</sequence>
<dbReference type="Proteomes" id="UP000289738">
    <property type="component" value="Chromosome A05"/>
</dbReference>
<evidence type="ECO:0000256" key="2">
    <source>
        <dbReference type="ARBA" id="ARBA00022692"/>
    </source>
</evidence>
<evidence type="ECO:0000256" key="1">
    <source>
        <dbReference type="ARBA" id="ARBA00004479"/>
    </source>
</evidence>
<evidence type="ECO:0000256" key="3">
    <source>
        <dbReference type="ARBA" id="ARBA00022729"/>
    </source>
</evidence>
<gene>
    <name evidence="8" type="ORF">Ahy_A05g021991</name>
</gene>
<dbReference type="PANTHER" id="PTHR48063:SF98">
    <property type="entry name" value="LRR RECEPTOR-LIKE SERINE_THREONINE-PROTEIN KINASE FLS2"/>
    <property type="match status" value="1"/>
</dbReference>
<dbReference type="InterPro" id="IPR001611">
    <property type="entry name" value="Leu-rich_rpt"/>
</dbReference>
<name>A0A445CZ71_ARAHY</name>
<dbReference type="PRINTS" id="PR00019">
    <property type="entry name" value="LEURICHRPT"/>
</dbReference>
<keyword evidence="2" id="KW-0812">Transmembrane</keyword>
<evidence type="ECO:0000256" key="6">
    <source>
        <dbReference type="ARBA" id="ARBA00023170"/>
    </source>
</evidence>
<dbReference type="AlphaFoldDB" id="A0A445CZ71"/>